<name>A0A9P6Q1C1_9FUNG</name>
<feature type="region of interest" description="Disordered" evidence="1">
    <location>
        <begin position="160"/>
        <end position="206"/>
    </location>
</feature>
<gene>
    <name evidence="2" type="ORF">DFQ27_005031</name>
</gene>
<feature type="compositionally biased region" description="Low complexity" evidence="1">
    <location>
        <begin position="30"/>
        <end position="43"/>
    </location>
</feature>
<protein>
    <submittedName>
        <fullName evidence="2">Uncharacterized protein</fullName>
    </submittedName>
</protein>
<keyword evidence="3" id="KW-1185">Reference proteome</keyword>
<organism evidence="2 3">
    <name type="scientific">Actinomortierella ambigua</name>
    <dbReference type="NCBI Taxonomy" id="1343610"/>
    <lineage>
        <taxon>Eukaryota</taxon>
        <taxon>Fungi</taxon>
        <taxon>Fungi incertae sedis</taxon>
        <taxon>Mucoromycota</taxon>
        <taxon>Mortierellomycotina</taxon>
        <taxon>Mortierellomycetes</taxon>
        <taxon>Mortierellales</taxon>
        <taxon>Mortierellaceae</taxon>
        <taxon>Actinomortierella</taxon>
    </lineage>
</organism>
<dbReference type="AlphaFoldDB" id="A0A9P6Q1C1"/>
<evidence type="ECO:0000313" key="2">
    <source>
        <dbReference type="EMBL" id="KAG0257617.1"/>
    </source>
</evidence>
<dbReference type="OrthoDB" id="10252077at2759"/>
<feature type="compositionally biased region" description="Low complexity" evidence="1">
    <location>
        <begin position="168"/>
        <end position="193"/>
    </location>
</feature>
<feature type="compositionally biased region" description="Low complexity" evidence="1">
    <location>
        <begin position="112"/>
        <end position="121"/>
    </location>
</feature>
<dbReference type="Proteomes" id="UP000807716">
    <property type="component" value="Unassembled WGS sequence"/>
</dbReference>
<comment type="caution">
    <text evidence="2">The sequence shown here is derived from an EMBL/GenBank/DDBJ whole genome shotgun (WGS) entry which is preliminary data.</text>
</comment>
<evidence type="ECO:0000313" key="3">
    <source>
        <dbReference type="Proteomes" id="UP000807716"/>
    </source>
</evidence>
<feature type="compositionally biased region" description="Polar residues" evidence="1">
    <location>
        <begin position="12"/>
        <end position="22"/>
    </location>
</feature>
<sequence length="458" mass="46318">MSGHRDDCPRGPTTTPPADNTHPSSPSPSPSSSSLPATIPSPSGNDPAAALKTTSLADHPPSLAGPASSPSNTSLGPSSAPTVATTEPGKSGHPLSVGKRFRGPRSLPAGTMAQAQAQAKAKMATALAATAQLQVMTTNLPSSSSSTSSSASTAPVLNLVPATPVPQSSSSSSGSSSSGSSSSSSSSSSGSSGLPVVTGSSFTNPATATTITTTTITTTTTPAAALELPTTTTALVTASSSNPPTLSKHKGLPVLPFLVTPKEEKTQATIWDLWEPEEVHQQGKASVGSNKSASAKVVTSMGAEAGRKALLALQSVAAEEGSISASGAPRRRPSAQQLAAKFTILAPTLPMSLSVVSAPVSPHKDRESSIIAAAMAPNPGFESISLPTTPTASENRTFCLPDNGFFLAVMSVWTPRVGCPEESTLAQLAKQVLNGEVMRTVEKIEPKMVVLQEEGERV</sequence>
<accession>A0A9P6Q1C1</accession>
<feature type="compositionally biased region" description="Low complexity" evidence="1">
    <location>
        <begin position="60"/>
        <end position="79"/>
    </location>
</feature>
<feature type="region of interest" description="Disordered" evidence="1">
    <location>
        <begin position="1"/>
        <end position="121"/>
    </location>
</feature>
<dbReference type="EMBL" id="JAAAJB010000354">
    <property type="protein sequence ID" value="KAG0257617.1"/>
    <property type="molecule type" value="Genomic_DNA"/>
</dbReference>
<proteinExistence type="predicted"/>
<evidence type="ECO:0000256" key="1">
    <source>
        <dbReference type="SAM" id="MobiDB-lite"/>
    </source>
</evidence>
<reference evidence="2" key="1">
    <citation type="journal article" date="2020" name="Fungal Divers.">
        <title>Resolving the Mortierellaceae phylogeny through synthesis of multi-gene phylogenetics and phylogenomics.</title>
        <authorList>
            <person name="Vandepol N."/>
            <person name="Liber J."/>
            <person name="Desiro A."/>
            <person name="Na H."/>
            <person name="Kennedy M."/>
            <person name="Barry K."/>
            <person name="Grigoriev I.V."/>
            <person name="Miller A.N."/>
            <person name="O'Donnell K."/>
            <person name="Stajich J.E."/>
            <person name="Bonito G."/>
        </authorList>
    </citation>
    <scope>NUCLEOTIDE SEQUENCE</scope>
    <source>
        <strain evidence="2">BC1065</strain>
    </source>
</reference>